<proteinExistence type="predicted"/>
<gene>
    <name evidence="1" type="ORF">M513_14360</name>
    <name evidence="2" type="ORF">M514_14360</name>
</gene>
<evidence type="ECO:0000313" key="2">
    <source>
        <dbReference type="EMBL" id="KFD59179.1"/>
    </source>
</evidence>
<accession>A0A085LIG7</accession>
<dbReference type="EMBL" id="KL364776">
    <property type="protein sequence ID" value="KFD44763.1"/>
    <property type="molecule type" value="Genomic_DNA"/>
</dbReference>
<dbReference type="Proteomes" id="UP000030764">
    <property type="component" value="Unassembled WGS sequence"/>
</dbReference>
<evidence type="ECO:0000313" key="1">
    <source>
        <dbReference type="EMBL" id="KFD44763.1"/>
    </source>
</evidence>
<name>A0A085LIG7_9BILA</name>
<dbReference type="Proteomes" id="UP000030758">
    <property type="component" value="Unassembled WGS sequence"/>
</dbReference>
<dbReference type="EMBL" id="KL368713">
    <property type="protein sequence ID" value="KFD59179.1"/>
    <property type="molecule type" value="Genomic_DNA"/>
</dbReference>
<sequence>MNPFGTSINAVNKIKSNPFNDRPFRRLCDENNEDFSRLLLHTEVRWFFELYESVLQFFEQVDTSLSENLRNGKANIASLADLYF</sequence>
<protein>
    <submittedName>
        <fullName evidence="1">Uncharacterized protein</fullName>
    </submittedName>
</protein>
<dbReference type="AlphaFoldDB" id="A0A085LIG7"/>
<evidence type="ECO:0000313" key="3">
    <source>
        <dbReference type="Proteomes" id="UP000030764"/>
    </source>
</evidence>
<reference evidence="1 3" key="1">
    <citation type="journal article" date="2014" name="Nat. Genet.">
        <title>Genome and transcriptome of the porcine whipworm Trichuris suis.</title>
        <authorList>
            <person name="Jex A.R."/>
            <person name="Nejsum P."/>
            <person name="Schwarz E.M."/>
            <person name="Hu L."/>
            <person name="Young N.D."/>
            <person name="Hall R.S."/>
            <person name="Korhonen P.K."/>
            <person name="Liao S."/>
            <person name="Thamsborg S."/>
            <person name="Xia J."/>
            <person name="Xu P."/>
            <person name="Wang S."/>
            <person name="Scheerlinck J.P."/>
            <person name="Hofmann A."/>
            <person name="Sternberg P.W."/>
            <person name="Wang J."/>
            <person name="Gasser R.B."/>
        </authorList>
    </citation>
    <scope>NUCLEOTIDE SEQUENCE [LARGE SCALE GENOMIC DNA]</scope>
    <source>
        <strain evidence="2">DCEP-RM93F</strain>
        <strain evidence="1">DCEP-RM93M</strain>
    </source>
</reference>
<organism evidence="1 3">
    <name type="scientific">Trichuris suis</name>
    <name type="common">pig whipworm</name>
    <dbReference type="NCBI Taxonomy" id="68888"/>
    <lineage>
        <taxon>Eukaryota</taxon>
        <taxon>Metazoa</taxon>
        <taxon>Ecdysozoa</taxon>
        <taxon>Nematoda</taxon>
        <taxon>Enoplea</taxon>
        <taxon>Dorylaimia</taxon>
        <taxon>Trichinellida</taxon>
        <taxon>Trichuridae</taxon>
        <taxon>Trichuris</taxon>
    </lineage>
</organism>
<keyword evidence="3" id="KW-1185">Reference proteome</keyword>